<accession>A0AAN9YCM3</accession>
<dbReference type="EMBL" id="JAJSPL020000053">
    <property type="protein sequence ID" value="KAK7731777.1"/>
    <property type="molecule type" value="Genomic_DNA"/>
</dbReference>
<keyword evidence="2" id="KW-1185">Reference proteome</keyword>
<dbReference type="PANTHER" id="PTHR47582:SF1">
    <property type="entry name" value="P450, PUTATIVE (EUROFUNG)-RELATED"/>
    <property type="match status" value="1"/>
</dbReference>
<sequence length="152" mass="17574">MLLSTTNAVYGPGNPYKETSVEEAWKDFEQSDLTLGLSPFKAFLAPRAFRNRELIAVAWTKYVQEGSHQQASEFAKTMHEYDRSYDLKVEDLARTEIGHSFAMLGSTAPTAWWMMYHMFSDEMVLNDVREELETLARREKTESEKDTDDEET</sequence>
<reference evidence="1 2" key="1">
    <citation type="journal article" date="2023" name="PLoS ONE">
        <title>Cytospora paraplurivora sp. nov. isolated from orchards with fruit tree decline syndrome in Ontario, Canada.</title>
        <authorList>
            <person name="Ilyukhin E."/>
            <person name="Nguyen H.D.T."/>
            <person name="Castle A.J."/>
            <person name="Ellouze W."/>
        </authorList>
    </citation>
    <scope>NUCLEOTIDE SEQUENCE [LARGE SCALE GENOMIC DNA]</scope>
    <source>
        <strain evidence="1 2">FDS-564</strain>
    </source>
</reference>
<dbReference type="GO" id="GO:0020037">
    <property type="term" value="F:heme binding"/>
    <property type="evidence" value="ECO:0007669"/>
    <property type="project" value="InterPro"/>
</dbReference>
<comment type="caution">
    <text evidence="1">The sequence shown here is derived from an EMBL/GenBank/DDBJ whole genome shotgun (WGS) entry which is preliminary data.</text>
</comment>
<organism evidence="1 2">
    <name type="scientific">Cytospora paraplurivora</name>
    <dbReference type="NCBI Taxonomy" id="2898453"/>
    <lineage>
        <taxon>Eukaryota</taxon>
        <taxon>Fungi</taxon>
        <taxon>Dikarya</taxon>
        <taxon>Ascomycota</taxon>
        <taxon>Pezizomycotina</taxon>
        <taxon>Sordariomycetes</taxon>
        <taxon>Sordariomycetidae</taxon>
        <taxon>Diaporthales</taxon>
        <taxon>Cytosporaceae</taxon>
        <taxon>Cytospora</taxon>
    </lineage>
</organism>
<dbReference type="SUPFAM" id="SSF48264">
    <property type="entry name" value="Cytochrome P450"/>
    <property type="match status" value="1"/>
</dbReference>
<dbReference type="AlphaFoldDB" id="A0AAN9YCM3"/>
<protein>
    <submittedName>
        <fullName evidence="1">Uncharacterized protein</fullName>
    </submittedName>
</protein>
<dbReference type="GO" id="GO:0016705">
    <property type="term" value="F:oxidoreductase activity, acting on paired donors, with incorporation or reduction of molecular oxygen"/>
    <property type="evidence" value="ECO:0007669"/>
    <property type="project" value="InterPro"/>
</dbReference>
<name>A0AAN9YCM3_9PEZI</name>
<dbReference type="Proteomes" id="UP001320245">
    <property type="component" value="Unassembled WGS sequence"/>
</dbReference>
<dbReference type="Gene3D" id="1.10.630.10">
    <property type="entry name" value="Cytochrome P450"/>
    <property type="match status" value="1"/>
</dbReference>
<dbReference type="GO" id="GO:0004497">
    <property type="term" value="F:monooxygenase activity"/>
    <property type="evidence" value="ECO:0007669"/>
    <property type="project" value="InterPro"/>
</dbReference>
<evidence type="ECO:0000313" key="1">
    <source>
        <dbReference type="EMBL" id="KAK7731777.1"/>
    </source>
</evidence>
<dbReference type="GO" id="GO:0005506">
    <property type="term" value="F:iron ion binding"/>
    <property type="evidence" value="ECO:0007669"/>
    <property type="project" value="InterPro"/>
</dbReference>
<dbReference type="InterPro" id="IPR053007">
    <property type="entry name" value="CYP450_monoxygenase_sec-met"/>
</dbReference>
<evidence type="ECO:0000313" key="2">
    <source>
        <dbReference type="Proteomes" id="UP001320245"/>
    </source>
</evidence>
<gene>
    <name evidence="1" type="ORF">SLS53_008598</name>
</gene>
<proteinExistence type="predicted"/>
<dbReference type="PANTHER" id="PTHR47582">
    <property type="entry name" value="P450, PUTATIVE (EUROFUNG)-RELATED"/>
    <property type="match status" value="1"/>
</dbReference>
<dbReference type="InterPro" id="IPR036396">
    <property type="entry name" value="Cyt_P450_sf"/>
</dbReference>